<evidence type="ECO:0000256" key="1">
    <source>
        <dbReference type="ARBA" id="ARBA00004225"/>
    </source>
</evidence>
<keyword evidence="3 10" id="KW-0813">Transport</keyword>
<accession>A0A8K0AFU9</accession>
<feature type="transmembrane region" description="Helical" evidence="11">
    <location>
        <begin position="198"/>
        <end position="217"/>
    </location>
</feature>
<organism evidence="12 13">
    <name type="scientific">Andalucia godoyi</name>
    <name type="common">Flagellate</name>
    <dbReference type="NCBI Taxonomy" id="505711"/>
    <lineage>
        <taxon>Eukaryota</taxon>
        <taxon>Discoba</taxon>
        <taxon>Jakobida</taxon>
        <taxon>Andalucina</taxon>
        <taxon>Andaluciidae</taxon>
        <taxon>Andalucia</taxon>
    </lineage>
</organism>
<dbReference type="PANTHER" id="PTHR45624:SF58">
    <property type="entry name" value="CARRIER PROTEIN, PUTATIVE-RELATED"/>
    <property type="match status" value="1"/>
</dbReference>
<evidence type="ECO:0000256" key="10">
    <source>
        <dbReference type="RuleBase" id="RU000488"/>
    </source>
</evidence>
<comment type="caution">
    <text evidence="12">The sequence shown here is derived from an EMBL/GenBank/DDBJ whole genome shotgun (WGS) entry which is preliminary data.</text>
</comment>
<keyword evidence="8 9" id="KW-0472">Membrane</keyword>
<dbReference type="Proteomes" id="UP000799049">
    <property type="component" value="Unassembled WGS sequence"/>
</dbReference>
<evidence type="ECO:0000256" key="7">
    <source>
        <dbReference type="ARBA" id="ARBA00023128"/>
    </source>
</evidence>
<dbReference type="AlphaFoldDB" id="A0A8K0AFU9"/>
<evidence type="ECO:0000256" key="6">
    <source>
        <dbReference type="ARBA" id="ARBA00022989"/>
    </source>
</evidence>
<dbReference type="InterPro" id="IPR050567">
    <property type="entry name" value="Mitochondrial_Carrier"/>
</dbReference>
<evidence type="ECO:0000256" key="8">
    <source>
        <dbReference type="ARBA" id="ARBA00023136"/>
    </source>
</evidence>
<evidence type="ECO:0000313" key="12">
    <source>
        <dbReference type="EMBL" id="KAF0852157.1"/>
    </source>
</evidence>
<dbReference type="EMBL" id="VRVR01000059">
    <property type="protein sequence ID" value="KAF0852157.1"/>
    <property type="molecule type" value="Genomic_DNA"/>
</dbReference>
<dbReference type="PANTHER" id="PTHR45624">
    <property type="entry name" value="MITOCHONDRIAL BASIC AMINO ACIDS TRANSPORTER-RELATED"/>
    <property type="match status" value="1"/>
</dbReference>
<dbReference type="SUPFAM" id="SSF103506">
    <property type="entry name" value="Mitochondrial carrier"/>
    <property type="match status" value="1"/>
</dbReference>
<evidence type="ECO:0000313" key="13">
    <source>
        <dbReference type="Proteomes" id="UP000799049"/>
    </source>
</evidence>
<dbReference type="GO" id="GO:0000064">
    <property type="term" value="F:L-ornithine transmembrane transporter activity"/>
    <property type="evidence" value="ECO:0007669"/>
    <property type="project" value="TreeGrafter"/>
</dbReference>
<evidence type="ECO:0000256" key="4">
    <source>
        <dbReference type="ARBA" id="ARBA00022692"/>
    </source>
</evidence>
<keyword evidence="6 11" id="KW-1133">Transmembrane helix</keyword>
<feature type="repeat" description="Solcar" evidence="9">
    <location>
        <begin position="4"/>
        <end position="115"/>
    </location>
</feature>
<dbReference type="InterPro" id="IPR018108">
    <property type="entry name" value="MCP_transmembrane"/>
</dbReference>
<keyword evidence="5" id="KW-0677">Repeat</keyword>
<sequence length="289" mass="30368">MNNESPIVGFVSGWASGITAVLVGQPLDTIKTKMQASSGSRVGAGVGDGECGAGNRVSGGGGLKAMKSPTLVQVARETLRSEGVVGLYRGVVPPALGAGLLRSVQFSVYAAVVARVSSESRPLMWYDCFLGGALAGSARAVFESPIELAKVRRQTHQTYNFQSLYSGFGVTVARNCLLLGSFFTIIHGTRDLRKDLPPLVNGFVTGGGAATAAWLLVMPLEVIKTRIQAQTVESPNSTSPPTVTQRFRAVFQTQGLRGLFRGVVPACLRSVVANGAGMMAYEATRRAMA</sequence>
<feature type="repeat" description="Solcar" evidence="9">
    <location>
        <begin position="197"/>
        <end position="287"/>
    </location>
</feature>
<dbReference type="Pfam" id="PF00153">
    <property type="entry name" value="Mito_carr"/>
    <property type="match status" value="2"/>
</dbReference>
<keyword evidence="4 9" id="KW-0812">Transmembrane</keyword>
<evidence type="ECO:0000256" key="3">
    <source>
        <dbReference type="ARBA" id="ARBA00022448"/>
    </source>
</evidence>
<evidence type="ECO:0000256" key="2">
    <source>
        <dbReference type="ARBA" id="ARBA00006375"/>
    </source>
</evidence>
<evidence type="ECO:0000256" key="9">
    <source>
        <dbReference type="PROSITE-ProRule" id="PRU00282"/>
    </source>
</evidence>
<gene>
    <name evidence="12" type="ORF">ANDGO_05772</name>
</gene>
<keyword evidence="7" id="KW-0496">Mitochondrion</keyword>
<dbReference type="OrthoDB" id="193856at2759"/>
<name>A0A8K0AFU9_ANDGO</name>
<comment type="similarity">
    <text evidence="2 10">Belongs to the mitochondrial carrier (TC 2.A.29) family.</text>
</comment>
<dbReference type="GO" id="GO:0031966">
    <property type="term" value="C:mitochondrial membrane"/>
    <property type="evidence" value="ECO:0007669"/>
    <property type="project" value="UniProtKB-SubCell"/>
</dbReference>
<reference evidence="12" key="1">
    <citation type="submission" date="2019-09" db="EMBL/GenBank/DDBJ databases">
        <title>The Mitochondrial Proteome of the Jakobid, Andalucia godoyi, a Protist With the Most Gene-Rich and Bacteria-Like Mitochondrial Genome.</title>
        <authorList>
            <person name="Gray M.W."/>
            <person name="Burger G."/>
            <person name="Derelle R."/>
            <person name="Klimes V."/>
            <person name="Leger M."/>
            <person name="Sarrasin M."/>
            <person name="Vlcek C."/>
            <person name="Roger A.J."/>
            <person name="Elias M."/>
            <person name="Lang B.F."/>
        </authorList>
    </citation>
    <scope>NUCLEOTIDE SEQUENCE</scope>
    <source>
        <strain evidence="12">And28</strain>
    </source>
</reference>
<dbReference type="PROSITE" id="PS50920">
    <property type="entry name" value="SOLCAR"/>
    <property type="match status" value="2"/>
</dbReference>
<protein>
    <submittedName>
        <fullName evidence="12">Mitochondrial solute carrier family 25 (Mitochondrial carnitine/acylcarnitine transporter) member 20/29</fullName>
    </submittedName>
</protein>
<dbReference type="Gene3D" id="1.50.40.10">
    <property type="entry name" value="Mitochondrial carrier domain"/>
    <property type="match status" value="2"/>
</dbReference>
<dbReference type="GO" id="GO:1990575">
    <property type="term" value="P:mitochondrial L-ornithine transmembrane transport"/>
    <property type="evidence" value="ECO:0007669"/>
    <property type="project" value="TreeGrafter"/>
</dbReference>
<keyword evidence="13" id="KW-1185">Reference proteome</keyword>
<evidence type="ECO:0000256" key="11">
    <source>
        <dbReference type="SAM" id="Phobius"/>
    </source>
</evidence>
<proteinExistence type="inferred from homology"/>
<comment type="subcellular location">
    <subcellularLocation>
        <location evidence="1">Mitochondrion membrane</location>
        <topology evidence="1">Multi-pass membrane protein</topology>
    </subcellularLocation>
</comment>
<dbReference type="InterPro" id="IPR023395">
    <property type="entry name" value="MCP_dom_sf"/>
</dbReference>
<feature type="transmembrane region" description="Helical" evidence="11">
    <location>
        <begin position="163"/>
        <end position="186"/>
    </location>
</feature>
<evidence type="ECO:0000256" key="5">
    <source>
        <dbReference type="ARBA" id="ARBA00022737"/>
    </source>
</evidence>